<sequence length="231" mass="25243">MSAGTTGAPRGSEAGVVEGWVVKAEKDISGPTWGRSSWTEVRSTAAPVPHLPVLITGGPENQSLTSTESGTQDGCKWYLKGLIGVSVAFVLLLLLLLFLLIRCLHQGKHRKLADAAEKDTQPEDGVKLDSQHSSQDENHQEVTYTEVNHPRLRQEVASPPHVFSKEFLNMKDRQSEEDRQIDSQAAAAKTLQDVTYAQLHILMPRLQTTPPSSHSGEPPAESRECAVLAIH</sequence>
<feature type="compositionally biased region" description="Polar residues" evidence="1">
    <location>
        <begin position="206"/>
        <end position="215"/>
    </location>
</feature>
<keyword evidence="2" id="KW-0472">Membrane</keyword>
<accession>A0ABM0S3V4</accession>
<organism evidence="3 4">
    <name type="scientific">Galeopterus variegatus</name>
    <name type="common">Malayan flying lemur</name>
    <name type="synonym">Cynocephalus variegatus</name>
    <dbReference type="NCBI Taxonomy" id="482537"/>
    <lineage>
        <taxon>Eukaryota</taxon>
        <taxon>Metazoa</taxon>
        <taxon>Chordata</taxon>
        <taxon>Craniata</taxon>
        <taxon>Vertebrata</taxon>
        <taxon>Euteleostomi</taxon>
        <taxon>Mammalia</taxon>
        <taxon>Eutheria</taxon>
        <taxon>Euarchontoglires</taxon>
        <taxon>Dermoptera</taxon>
        <taxon>Cynocephalidae</taxon>
        <taxon>Galeopterus</taxon>
    </lineage>
</organism>
<protein>
    <submittedName>
        <fullName evidence="4">Leukocyte immunoglobulin-like receptor subfamily B member 5</fullName>
    </submittedName>
</protein>
<evidence type="ECO:0000256" key="1">
    <source>
        <dbReference type="SAM" id="MobiDB-lite"/>
    </source>
</evidence>
<feature type="transmembrane region" description="Helical" evidence="2">
    <location>
        <begin position="77"/>
        <end position="101"/>
    </location>
</feature>
<feature type="compositionally biased region" description="Basic and acidic residues" evidence="1">
    <location>
        <begin position="115"/>
        <end position="140"/>
    </location>
</feature>
<evidence type="ECO:0000313" key="3">
    <source>
        <dbReference type="Proteomes" id="UP000694923"/>
    </source>
</evidence>
<keyword evidence="2" id="KW-0812">Transmembrane</keyword>
<feature type="region of interest" description="Disordered" evidence="1">
    <location>
        <begin position="206"/>
        <end position="231"/>
    </location>
</feature>
<dbReference type="GeneID" id="103604753"/>
<keyword evidence="3" id="KW-1185">Reference proteome</keyword>
<feature type="region of interest" description="Disordered" evidence="1">
    <location>
        <begin position="115"/>
        <end position="142"/>
    </location>
</feature>
<evidence type="ECO:0000313" key="4">
    <source>
        <dbReference type="RefSeq" id="XP_008587545.1"/>
    </source>
</evidence>
<reference evidence="4" key="1">
    <citation type="submission" date="2025-08" db="UniProtKB">
        <authorList>
            <consortium name="RefSeq"/>
        </authorList>
    </citation>
    <scope>IDENTIFICATION</scope>
</reference>
<evidence type="ECO:0000256" key="2">
    <source>
        <dbReference type="SAM" id="Phobius"/>
    </source>
</evidence>
<name>A0ABM0S3V4_GALVR</name>
<proteinExistence type="predicted"/>
<keyword evidence="2" id="KW-1133">Transmembrane helix</keyword>
<dbReference type="RefSeq" id="XP_008587545.1">
    <property type="nucleotide sequence ID" value="XM_008589323.1"/>
</dbReference>
<dbReference type="Proteomes" id="UP000694923">
    <property type="component" value="Unplaced"/>
</dbReference>
<gene>
    <name evidence="4" type="primary">LOC103604753</name>
</gene>